<gene>
    <name evidence="2" type="ORF">BpHYR1_025977</name>
</gene>
<protein>
    <submittedName>
        <fullName evidence="2">Uncharacterized protein</fullName>
    </submittedName>
</protein>
<dbReference type="EMBL" id="REGN01012461">
    <property type="protein sequence ID" value="RMZ95373.1"/>
    <property type="molecule type" value="Genomic_DNA"/>
</dbReference>
<comment type="caution">
    <text evidence="2">The sequence shown here is derived from an EMBL/GenBank/DDBJ whole genome shotgun (WGS) entry which is preliminary data.</text>
</comment>
<organism evidence="2 3">
    <name type="scientific">Brachionus plicatilis</name>
    <name type="common">Marine rotifer</name>
    <name type="synonym">Brachionus muelleri</name>
    <dbReference type="NCBI Taxonomy" id="10195"/>
    <lineage>
        <taxon>Eukaryota</taxon>
        <taxon>Metazoa</taxon>
        <taxon>Spiralia</taxon>
        <taxon>Gnathifera</taxon>
        <taxon>Rotifera</taxon>
        <taxon>Eurotatoria</taxon>
        <taxon>Monogononta</taxon>
        <taxon>Pseudotrocha</taxon>
        <taxon>Ploima</taxon>
        <taxon>Brachionidae</taxon>
        <taxon>Brachionus</taxon>
    </lineage>
</organism>
<keyword evidence="1" id="KW-0732">Signal</keyword>
<dbReference type="AlphaFoldDB" id="A0A3M7P8P8"/>
<accession>A0A3M7P8P8</accession>
<evidence type="ECO:0000256" key="1">
    <source>
        <dbReference type="SAM" id="SignalP"/>
    </source>
</evidence>
<proteinExistence type="predicted"/>
<evidence type="ECO:0000313" key="2">
    <source>
        <dbReference type="EMBL" id="RMZ95373.1"/>
    </source>
</evidence>
<dbReference type="Proteomes" id="UP000276133">
    <property type="component" value="Unassembled WGS sequence"/>
</dbReference>
<reference evidence="2 3" key="1">
    <citation type="journal article" date="2018" name="Sci. Rep.">
        <title>Genomic signatures of local adaptation to the degree of environmental predictability in rotifers.</title>
        <authorList>
            <person name="Franch-Gras L."/>
            <person name="Hahn C."/>
            <person name="Garcia-Roger E.M."/>
            <person name="Carmona M.J."/>
            <person name="Serra M."/>
            <person name="Gomez A."/>
        </authorList>
    </citation>
    <scope>NUCLEOTIDE SEQUENCE [LARGE SCALE GENOMIC DNA]</scope>
    <source>
        <strain evidence="2">HYR1</strain>
    </source>
</reference>
<keyword evidence="3" id="KW-1185">Reference proteome</keyword>
<feature type="signal peptide" evidence="1">
    <location>
        <begin position="1"/>
        <end position="20"/>
    </location>
</feature>
<name>A0A3M7P8P8_BRAPC</name>
<sequence>MNFKLPFLILLMSLCNHLMTNPSSSTIKSNKKFSRFNSRLKKINRFIKFVNRLESITNTKSKTHLLFGLHLVVLNVNLCTNQENLEMFSLKSIKIIFESITKIMMSIILAKLVQSFSLI</sequence>
<evidence type="ECO:0000313" key="3">
    <source>
        <dbReference type="Proteomes" id="UP000276133"/>
    </source>
</evidence>
<feature type="chain" id="PRO_5018096821" evidence="1">
    <location>
        <begin position="21"/>
        <end position="119"/>
    </location>
</feature>